<dbReference type="GeneID" id="54287365"/>
<dbReference type="SUPFAM" id="SSF52343">
    <property type="entry name" value="Ferredoxin reductase-like, C-terminal NADP-linked domain"/>
    <property type="match status" value="1"/>
</dbReference>
<evidence type="ECO:0000256" key="2">
    <source>
        <dbReference type="ARBA" id="ARBA00022448"/>
    </source>
</evidence>
<evidence type="ECO:0000313" key="11">
    <source>
        <dbReference type="EMBL" id="KAF2016339.1"/>
    </source>
</evidence>
<dbReference type="InterPro" id="IPR039261">
    <property type="entry name" value="FNR_nucleotide-bd"/>
</dbReference>
<dbReference type="GO" id="GO:0000293">
    <property type="term" value="F:ferric-chelate reductase activity"/>
    <property type="evidence" value="ECO:0007669"/>
    <property type="project" value="TreeGrafter"/>
</dbReference>
<dbReference type="Proteomes" id="UP000799778">
    <property type="component" value="Unassembled WGS sequence"/>
</dbReference>
<dbReference type="Pfam" id="PF00175">
    <property type="entry name" value="NAD_binding_1"/>
    <property type="match status" value="1"/>
</dbReference>
<dbReference type="Pfam" id="PF01794">
    <property type="entry name" value="Ferric_reduct"/>
    <property type="match status" value="1"/>
</dbReference>
<evidence type="ECO:0000256" key="7">
    <source>
        <dbReference type="SAM" id="Phobius"/>
    </source>
</evidence>
<dbReference type="GO" id="GO:0005886">
    <property type="term" value="C:plasma membrane"/>
    <property type="evidence" value="ECO:0007669"/>
    <property type="project" value="TreeGrafter"/>
</dbReference>
<keyword evidence="3 7" id="KW-0812">Transmembrane</keyword>
<keyword evidence="2" id="KW-0813">Transport</keyword>
<feature type="domain" description="Ferric oxidoreductase" evidence="10">
    <location>
        <begin position="282"/>
        <end position="400"/>
    </location>
</feature>
<dbReference type="InterPro" id="IPR051410">
    <property type="entry name" value="Ferric/Cupric_Reductase"/>
</dbReference>
<feature type="transmembrane region" description="Helical" evidence="7">
    <location>
        <begin position="178"/>
        <end position="199"/>
    </location>
</feature>
<evidence type="ECO:0000256" key="4">
    <source>
        <dbReference type="ARBA" id="ARBA00022989"/>
    </source>
</evidence>
<dbReference type="SFLD" id="SFLDS00052">
    <property type="entry name" value="Ferric_Reductase_Domain"/>
    <property type="match status" value="1"/>
</dbReference>
<keyword evidence="12" id="KW-1185">Reference proteome</keyword>
<organism evidence="11 12">
    <name type="scientific">Aaosphaeria arxii CBS 175.79</name>
    <dbReference type="NCBI Taxonomy" id="1450172"/>
    <lineage>
        <taxon>Eukaryota</taxon>
        <taxon>Fungi</taxon>
        <taxon>Dikarya</taxon>
        <taxon>Ascomycota</taxon>
        <taxon>Pezizomycotina</taxon>
        <taxon>Dothideomycetes</taxon>
        <taxon>Pleosporomycetidae</taxon>
        <taxon>Pleosporales</taxon>
        <taxon>Pleosporales incertae sedis</taxon>
        <taxon>Aaosphaeria</taxon>
    </lineage>
</organism>
<dbReference type="EMBL" id="ML978069">
    <property type="protein sequence ID" value="KAF2016339.1"/>
    <property type="molecule type" value="Genomic_DNA"/>
</dbReference>
<dbReference type="InterPro" id="IPR013130">
    <property type="entry name" value="Fe3_Rdtase_TM_dom"/>
</dbReference>
<feature type="transmembrane region" description="Helical" evidence="7">
    <location>
        <begin position="384"/>
        <end position="406"/>
    </location>
</feature>
<comment type="subcellular location">
    <subcellularLocation>
        <location evidence="1">Membrane</location>
        <topology evidence="1">Multi-pass membrane protein</topology>
    </subcellularLocation>
</comment>
<dbReference type="InterPro" id="IPR001433">
    <property type="entry name" value="OxRdtase_FAD/NAD-bd"/>
</dbReference>
<evidence type="ECO:0000256" key="3">
    <source>
        <dbReference type="ARBA" id="ARBA00022692"/>
    </source>
</evidence>
<feature type="transmembrane region" description="Helical" evidence="7">
    <location>
        <begin position="239"/>
        <end position="261"/>
    </location>
</feature>
<sequence length="718" mass="79590">MKSLSLLSLLAAPAIAHISQGRTQHGLIGYGIRMYDPPCAFACRDVVTGWMLHCGDAGTGGQSHHADMEMETPSPLCYATNDPFLQTLAWCISTHCQSETMSKLEGWWEHYLVGRQPGQPSPKISYQRALANVDEPPTTIISEDDYLNTTSLVDEDSWLAKLNGDGGYDITEKRSNTYGLVLLISCSVIPTVFSLFRFLPLPQSFVSKFYAYFIDPPAFGHSHSVPVFGMGIVPTRGQALFIAYIWIINILLSAVGYHITWPNSWYGHKPEEVTAYFGNRVGVLSFANLGLTVLYSSRNNILLYLTNWSHSTFLLVHRWIAFICTLQACLHSAVWLQIYLAQGAEAHAEQAALEYWIWGIVATMALVILLPLSILPIRQKMYELFLASHVVIAILSMIGCLLHIYYRFTWQWGYETWVYIAFVIWGFDRFFARPLRVLRNGFKRAYVTVVDEDYLKVDIPGVQASGQAYLYFPGLTWRVWENHPFSVAAVSGQGLSRALSFERSGSKSDAPSEELDKEGNVVKSHNIVQPTRGAGITFFVRRHGGLTSQLERVASSTSGTLVLVESSYGPEQMSIIPSPVAKPSLEYPNVIFFAGGVGITAVLPLLDHANSLCSPLGKAKLFWGVRTESLVESVEKMLGQQGTRKNGQSNWANIEVNVSVGERFDVRRVLETELNSSTGGTTVVVCGPAGMSDDVRVAVSALARHGAVLRLSEESFSW</sequence>
<dbReference type="GO" id="GO:0006879">
    <property type="term" value="P:intracellular iron ion homeostasis"/>
    <property type="evidence" value="ECO:0007669"/>
    <property type="project" value="TreeGrafter"/>
</dbReference>
<evidence type="ECO:0000259" key="9">
    <source>
        <dbReference type="Pfam" id="PF00175"/>
    </source>
</evidence>
<keyword evidence="5" id="KW-0406">Ion transport</keyword>
<evidence type="ECO:0008006" key="13">
    <source>
        <dbReference type="Google" id="ProtNLM"/>
    </source>
</evidence>
<evidence type="ECO:0000256" key="1">
    <source>
        <dbReference type="ARBA" id="ARBA00004141"/>
    </source>
</evidence>
<feature type="transmembrane region" description="Helical" evidence="7">
    <location>
        <begin position="273"/>
        <end position="295"/>
    </location>
</feature>
<name>A0A6A5XTV0_9PLEO</name>
<feature type="transmembrane region" description="Helical" evidence="7">
    <location>
        <begin position="316"/>
        <end position="335"/>
    </location>
</feature>
<reference evidence="11" key="1">
    <citation type="journal article" date="2020" name="Stud. Mycol.">
        <title>101 Dothideomycetes genomes: a test case for predicting lifestyles and emergence of pathogens.</title>
        <authorList>
            <person name="Haridas S."/>
            <person name="Albert R."/>
            <person name="Binder M."/>
            <person name="Bloem J."/>
            <person name="Labutti K."/>
            <person name="Salamov A."/>
            <person name="Andreopoulos B."/>
            <person name="Baker S."/>
            <person name="Barry K."/>
            <person name="Bills G."/>
            <person name="Bluhm B."/>
            <person name="Cannon C."/>
            <person name="Castanera R."/>
            <person name="Culley D."/>
            <person name="Daum C."/>
            <person name="Ezra D."/>
            <person name="Gonzalez J."/>
            <person name="Henrissat B."/>
            <person name="Kuo A."/>
            <person name="Liang C."/>
            <person name="Lipzen A."/>
            <person name="Lutzoni F."/>
            <person name="Magnuson J."/>
            <person name="Mondo S."/>
            <person name="Nolan M."/>
            <person name="Ohm R."/>
            <person name="Pangilinan J."/>
            <person name="Park H.-J."/>
            <person name="Ramirez L."/>
            <person name="Alfaro M."/>
            <person name="Sun H."/>
            <person name="Tritt A."/>
            <person name="Yoshinaga Y."/>
            <person name="Zwiers L.-H."/>
            <person name="Turgeon B."/>
            <person name="Goodwin S."/>
            <person name="Spatafora J."/>
            <person name="Crous P."/>
            <person name="Grigoriev I."/>
        </authorList>
    </citation>
    <scope>NUCLEOTIDE SEQUENCE</scope>
    <source>
        <strain evidence="11">CBS 175.79</strain>
    </source>
</reference>
<keyword evidence="6 7" id="KW-0472">Membrane</keyword>
<evidence type="ECO:0000259" key="10">
    <source>
        <dbReference type="Pfam" id="PF01794"/>
    </source>
</evidence>
<dbReference type="PANTHER" id="PTHR32361">
    <property type="entry name" value="FERRIC/CUPRIC REDUCTASE TRANSMEMBRANE COMPONENT"/>
    <property type="match status" value="1"/>
</dbReference>
<dbReference type="RefSeq" id="XP_033384678.1">
    <property type="nucleotide sequence ID" value="XM_033529968.1"/>
</dbReference>
<dbReference type="SFLD" id="SFLDG01168">
    <property type="entry name" value="Ferric_reductase_subgroup_(FRE"/>
    <property type="match status" value="1"/>
</dbReference>
<proteinExistence type="predicted"/>
<dbReference type="PANTHER" id="PTHR32361:SF9">
    <property type="entry name" value="FERRIC REDUCTASE TRANSMEMBRANE COMPONENT 3-RELATED"/>
    <property type="match status" value="1"/>
</dbReference>
<dbReference type="OrthoDB" id="167398at2759"/>
<dbReference type="Gene3D" id="3.40.50.80">
    <property type="entry name" value="Nucleotide-binding domain of ferredoxin-NADP reductase (FNR) module"/>
    <property type="match status" value="1"/>
</dbReference>
<dbReference type="AlphaFoldDB" id="A0A6A5XTV0"/>
<evidence type="ECO:0000256" key="8">
    <source>
        <dbReference type="SAM" id="SignalP"/>
    </source>
</evidence>
<dbReference type="GO" id="GO:0015677">
    <property type="term" value="P:copper ion import"/>
    <property type="evidence" value="ECO:0007669"/>
    <property type="project" value="TreeGrafter"/>
</dbReference>
<gene>
    <name evidence="11" type="ORF">BU24DRAFT_433400</name>
</gene>
<keyword evidence="8" id="KW-0732">Signal</keyword>
<evidence type="ECO:0000256" key="5">
    <source>
        <dbReference type="ARBA" id="ARBA00023065"/>
    </source>
</evidence>
<evidence type="ECO:0000256" key="6">
    <source>
        <dbReference type="ARBA" id="ARBA00023136"/>
    </source>
</evidence>
<keyword evidence="4 7" id="KW-1133">Transmembrane helix</keyword>
<dbReference type="GO" id="GO:0006826">
    <property type="term" value="P:iron ion transport"/>
    <property type="evidence" value="ECO:0007669"/>
    <property type="project" value="TreeGrafter"/>
</dbReference>
<dbReference type="CDD" id="cd06186">
    <property type="entry name" value="NOX_Duox_like_FAD_NADP"/>
    <property type="match status" value="1"/>
</dbReference>
<feature type="domain" description="Oxidoreductase FAD/NAD(P)-binding" evidence="9">
    <location>
        <begin position="593"/>
        <end position="696"/>
    </location>
</feature>
<evidence type="ECO:0000313" key="12">
    <source>
        <dbReference type="Proteomes" id="UP000799778"/>
    </source>
</evidence>
<protein>
    <recommendedName>
        <fullName evidence="13">Ferric oxidoreductase domain-containing protein</fullName>
    </recommendedName>
</protein>
<feature type="transmembrane region" description="Helical" evidence="7">
    <location>
        <begin position="355"/>
        <end position="377"/>
    </location>
</feature>
<feature type="chain" id="PRO_5025467970" description="Ferric oxidoreductase domain-containing protein" evidence="8">
    <location>
        <begin position="17"/>
        <end position="718"/>
    </location>
</feature>
<accession>A0A6A5XTV0</accession>
<feature type="signal peptide" evidence="8">
    <location>
        <begin position="1"/>
        <end position="16"/>
    </location>
</feature>